<dbReference type="GO" id="GO:0016853">
    <property type="term" value="F:isomerase activity"/>
    <property type="evidence" value="ECO:0007669"/>
    <property type="project" value="UniProtKB-KW"/>
</dbReference>
<dbReference type="PANTHER" id="PTHR42742">
    <property type="entry name" value="TRANSCRIPTIONAL REPRESSOR MPRA"/>
    <property type="match status" value="1"/>
</dbReference>
<dbReference type="CDD" id="cd07010">
    <property type="entry name" value="cupin_PMI_type_I_N_bac"/>
    <property type="match status" value="1"/>
</dbReference>
<dbReference type="Proteomes" id="UP000234626">
    <property type="component" value="Unassembled WGS sequence"/>
</dbReference>
<dbReference type="PANTHER" id="PTHR42742:SF3">
    <property type="entry name" value="FRUCTOKINASE"/>
    <property type="match status" value="1"/>
</dbReference>
<organism evidence="3 4">
    <name type="scientific">Chimaeribacter arupi</name>
    <dbReference type="NCBI Taxonomy" id="2060066"/>
    <lineage>
        <taxon>Bacteria</taxon>
        <taxon>Pseudomonadati</taxon>
        <taxon>Pseudomonadota</taxon>
        <taxon>Gammaproteobacteria</taxon>
        <taxon>Enterobacterales</taxon>
        <taxon>Yersiniaceae</taxon>
        <taxon>Chimaeribacter</taxon>
    </lineage>
</organism>
<keyword evidence="3" id="KW-0413">Isomerase</keyword>
<keyword evidence="1" id="KW-0479">Metal-binding</keyword>
<dbReference type="InterPro" id="IPR051804">
    <property type="entry name" value="Carb_Metab_Reg_Kinase/Isom"/>
</dbReference>
<sequence>MNKRNEHPQYDKFPEVVIAGREQAARQGWPQVVATLQAALAARAQQKTVLVVECYHGVAQRELLTKLLMPLRPAALFDAAEARRSPEEIDALIDADLTDDPVFGRICTRELADFFDPGKCARLQQAIAAVSRGLVVVVGTGAALMAEGDLLIYADLARWEIQQRFRHGGLGNWGADNATADLAARYKRAFFVDWRVLDRHKVPLLQRADFLLDTHQAGSPRLVSGAAFHAGLRQVARQPFRVVPFFDPGVWGGQWMKQQFDLDPAAANYAWCFDCVPEENSLLMRFGDVRVEIPALDLVLLYPQALLGEAVYARFGAEFPIRFDLLDTVGGQNLSLQVHPTAPYIRQQFGMAYTQDESYYILAAEPDAGVCLGVKTGTQPDEMAAALAQAGQGLNDFDDRRFINHLPARRHDHFLIPAGTVHCAGAGSVVLEISATPYLFTFKLWDWGRLGLDGRPRPLHLHHGREVIDWQRDTGWVTRELVNRVEPVAAGPGWQEERTGLHPSQFIETRRHWFSVPVLHHTEGRVNVLNLIEGEEAVVESPSGHFAPFVVHFAETFIIPAAVGAYRIRPCGRSLGKRLGTLKAWVREEATPC</sequence>
<dbReference type="InterPro" id="IPR016847">
    <property type="entry name" value="Man6P_Isoase_Firm_lng_prd"/>
</dbReference>
<dbReference type="EMBL" id="PJZK01000020">
    <property type="protein sequence ID" value="PLR45896.1"/>
    <property type="molecule type" value="Genomic_DNA"/>
</dbReference>
<name>A0A2N5EJG9_9GAMM</name>
<accession>A0A2N5EJG9</accession>
<comment type="caution">
    <text evidence="3">The sequence shown here is derived from an EMBL/GenBank/DDBJ whole genome shotgun (WGS) entry which is preliminary data.</text>
</comment>
<evidence type="ECO:0000313" key="4">
    <source>
        <dbReference type="Proteomes" id="UP000234626"/>
    </source>
</evidence>
<dbReference type="AlphaFoldDB" id="A0A2N5EJG9"/>
<dbReference type="Gene3D" id="2.60.120.10">
    <property type="entry name" value="Jelly Rolls"/>
    <property type="match status" value="1"/>
</dbReference>
<dbReference type="OrthoDB" id="9808275at2"/>
<evidence type="ECO:0000256" key="1">
    <source>
        <dbReference type="ARBA" id="ARBA00022723"/>
    </source>
</evidence>
<dbReference type="RefSeq" id="WP_101835616.1">
    <property type="nucleotide sequence ID" value="NZ_PJZK01000020.1"/>
</dbReference>
<dbReference type="InterPro" id="IPR014710">
    <property type="entry name" value="RmlC-like_jellyroll"/>
</dbReference>
<keyword evidence="4" id="KW-1185">Reference proteome</keyword>
<protein>
    <submittedName>
        <fullName evidence="3">Mannose-6-phosphate isomerase</fullName>
    </submittedName>
</protein>
<keyword evidence="2" id="KW-0862">Zinc</keyword>
<dbReference type="PIRSF" id="PIRSF026713">
    <property type="entry name" value="PMI_Firm_long_prd"/>
    <property type="match status" value="1"/>
</dbReference>
<dbReference type="GO" id="GO:0046872">
    <property type="term" value="F:metal ion binding"/>
    <property type="evidence" value="ECO:0007669"/>
    <property type="project" value="UniProtKB-KW"/>
</dbReference>
<dbReference type="SUPFAM" id="SSF51182">
    <property type="entry name" value="RmlC-like cupins"/>
    <property type="match status" value="1"/>
</dbReference>
<evidence type="ECO:0000256" key="2">
    <source>
        <dbReference type="ARBA" id="ARBA00022833"/>
    </source>
</evidence>
<dbReference type="InterPro" id="IPR011051">
    <property type="entry name" value="RmlC_Cupin_sf"/>
</dbReference>
<gene>
    <name evidence="3" type="ORF">CYR34_16620</name>
</gene>
<evidence type="ECO:0000313" key="3">
    <source>
        <dbReference type="EMBL" id="PLR45896.1"/>
    </source>
</evidence>
<reference evidence="3 4" key="1">
    <citation type="submission" date="2017-12" db="EMBL/GenBank/DDBJ databases">
        <title>Characterization of six clinical isolates of Enterochimera gen. nov., a novel genus of the Yersiniaciae family and the three species Enterochimera arupensis sp. nov., Enterochimera coloradensis sp. nov, and Enterochimera californica sp. nov.</title>
        <authorList>
            <person name="Rossi A."/>
            <person name="Fisher M."/>
        </authorList>
    </citation>
    <scope>NUCLEOTIDE SEQUENCE [LARGE SCALE GENOMIC DNA]</scope>
    <source>
        <strain evidence="3 4">2016Iso1</strain>
    </source>
</reference>
<proteinExistence type="predicted"/>